<dbReference type="Gene3D" id="3.30.9.10">
    <property type="entry name" value="D-Amino Acid Oxidase, subunit A, domain 2"/>
    <property type="match status" value="1"/>
</dbReference>
<feature type="domain" description="BFD-like [2Fe-2S]-binding" evidence="2">
    <location>
        <begin position="412"/>
        <end position="464"/>
    </location>
</feature>
<protein>
    <submittedName>
        <fullName evidence="3">FAD dependent oxidoreductase</fullName>
    </submittedName>
</protein>
<dbReference type="InterPro" id="IPR041854">
    <property type="entry name" value="BFD-like_2Fe2S-bd_dom_sf"/>
</dbReference>
<feature type="domain" description="FAD dependent oxidoreductase" evidence="1">
    <location>
        <begin position="5"/>
        <end position="367"/>
    </location>
</feature>
<evidence type="ECO:0000313" key="4">
    <source>
        <dbReference type="Proteomes" id="UP000004793"/>
    </source>
</evidence>
<evidence type="ECO:0000259" key="1">
    <source>
        <dbReference type="Pfam" id="PF01266"/>
    </source>
</evidence>
<dbReference type="PANTHER" id="PTHR42720:SF1">
    <property type="entry name" value="GLYCEROL 3-PHOSPHATE OXIDASE"/>
    <property type="match status" value="1"/>
</dbReference>
<dbReference type="PANTHER" id="PTHR42720">
    <property type="entry name" value="GLYCEROL-3-PHOSPHATE DEHYDROGENASE"/>
    <property type="match status" value="1"/>
</dbReference>
<dbReference type="InterPro" id="IPR052745">
    <property type="entry name" value="G3P_Oxidase/Oxidoreductase"/>
</dbReference>
<dbReference type="Pfam" id="PF01266">
    <property type="entry name" value="DAO"/>
    <property type="match status" value="1"/>
</dbReference>
<gene>
    <name evidence="3" type="ordered locus">CSE_14390</name>
</gene>
<dbReference type="Gene3D" id="1.10.10.1100">
    <property type="entry name" value="BFD-like [2Fe-2S]-binding domain"/>
    <property type="match status" value="1"/>
</dbReference>
<dbReference type="CDD" id="cd19946">
    <property type="entry name" value="GlpA-like_Fer2_BFD-like"/>
    <property type="match status" value="1"/>
</dbReference>
<dbReference type="OrthoDB" id="9801699at2"/>
<reference evidence="3 4" key="1">
    <citation type="submission" date="2011-01" db="EMBL/GenBank/DDBJ databases">
        <title>Whole genome sequence of Caldisericum exile AZM16c01.</title>
        <authorList>
            <person name="Narita-Yamada S."/>
            <person name="Kawakoshi A."/>
            <person name="Nakamura S."/>
            <person name="Sasagawa M."/>
            <person name="Fukada J."/>
            <person name="Sekine M."/>
            <person name="Kato Y."/>
            <person name="Fukai R."/>
            <person name="Sasaki K."/>
            <person name="Hanamaki A."/>
            <person name="Narita H."/>
            <person name="Konno Y."/>
            <person name="Mori K."/>
            <person name="Yamazaki S."/>
            <person name="Suzuki K."/>
            <person name="Fujita N."/>
        </authorList>
    </citation>
    <scope>NUCLEOTIDE SEQUENCE [LARGE SCALE GENOMIC DNA]</scope>
    <source>
        <strain evidence="4">DSM 21853 / NBRC 104410 / AZM16c01</strain>
    </source>
</reference>
<proteinExistence type="predicted"/>
<dbReference type="SUPFAM" id="SSF54373">
    <property type="entry name" value="FAD-linked reductases, C-terminal domain"/>
    <property type="match status" value="1"/>
</dbReference>
<dbReference type="InterPro" id="IPR007419">
    <property type="entry name" value="BFD-like_2Fe2S-bd_dom"/>
</dbReference>
<name>A0A7U6GFS0_CALEA</name>
<dbReference type="EMBL" id="AP012051">
    <property type="protein sequence ID" value="BAL81565.1"/>
    <property type="molecule type" value="Genomic_DNA"/>
</dbReference>
<evidence type="ECO:0000259" key="2">
    <source>
        <dbReference type="Pfam" id="PF04324"/>
    </source>
</evidence>
<dbReference type="Proteomes" id="UP000004793">
    <property type="component" value="Chromosome"/>
</dbReference>
<accession>A0A7U6GFS0</accession>
<evidence type="ECO:0000313" key="3">
    <source>
        <dbReference type="EMBL" id="BAL81565.1"/>
    </source>
</evidence>
<dbReference type="InterPro" id="IPR036188">
    <property type="entry name" value="FAD/NAD-bd_sf"/>
</dbReference>
<organism evidence="3 4">
    <name type="scientific">Caldisericum exile (strain DSM 21853 / NBRC 104410 / AZM16c01)</name>
    <dbReference type="NCBI Taxonomy" id="511051"/>
    <lineage>
        <taxon>Bacteria</taxon>
        <taxon>Pseudomonadati</taxon>
        <taxon>Caldisericota/Cryosericota group</taxon>
        <taxon>Caldisericota</taxon>
        <taxon>Caldisericia</taxon>
        <taxon>Caldisericales</taxon>
        <taxon>Caldisericaceae</taxon>
        <taxon>Caldisericum</taxon>
    </lineage>
</organism>
<dbReference type="InterPro" id="IPR006076">
    <property type="entry name" value="FAD-dep_OxRdtase"/>
</dbReference>
<keyword evidence="4" id="KW-1185">Reference proteome</keyword>
<dbReference type="AlphaFoldDB" id="A0A7U6GFS0"/>
<dbReference type="RefSeq" id="WP_014453960.1">
    <property type="nucleotide sequence ID" value="NC_017096.1"/>
</dbReference>
<dbReference type="KEGG" id="cex:CSE_14390"/>
<sequence length="492" mass="54228">MEKFDVIVIGAGVVGAMIARTLSRYELNVAVIEKESDVCMGTTAANTAIIHAGYDPLPGTLKAELNVRGNKLWDQLAFELGIPFKRTGDYVVAIDSNEFNKLEELYNRGKLNGVIGLEILGRDEVLSRLPYINKDVGGAMFASTGGIIDPFQAALAPMENAVVNGVKLFLETSFEDFIFDGKRIVGIKTNKGDFLCSWVINAAGLYADTVMHKANLHPEFKITPRKGEYYIFDRNEFAISEVLFPVPTEISKGIMVTTTVHGNTIIGPNSHEVPDKEDTSNTVEGLDEVFKGASKLVPQIANSMKHVIAIFAGLRATGNARTPNPNIDYHHDFLIEVNKDIGLVNVAGIESPGLASSPAIAERVIELLKDSGLKLKEKKDFNPIRSPRPRFKDMSNEERAKLVSKNPSYGRIICRCEYVTEGEILDEIHAPVPARTYDAIKRRTWLGTGRCQGAFDTPRVVEILSKELGISPLEVTKKGDDSYFLLRKTKEV</sequence>
<dbReference type="Gene3D" id="3.50.50.60">
    <property type="entry name" value="FAD/NAD(P)-binding domain"/>
    <property type="match status" value="1"/>
</dbReference>
<dbReference type="SUPFAM" id="SSF51905">
    <property type="entry name" value="FAD/NAD(P)-binding domain"/>
    <property type="match status" value="1"/>
</dbReference>
<dbReference type="Pfam" id="PF04324">
    <property type="entry name" value="Fer2_BFD"/>
    <property type="match status" value="1"/>
</dbReference>